<keyword evidence="4" id="KW-0540">Nuclease</keyword>
<dbReference type="GO" id="GO:0004527">
    <property type="term" value="F:exonuclease activity"/>
    <property type="evidence" value="ECO:0007669"/>
    <property type="project" value="UniProtKB-KW"/>
</dbReference>
<dbReference type="InterPro" id="IPR000160">
    <property type="entry name" value="GGDEF_dom"/>
</dbReference>
<evidence type="ECO:0000256" key="7">
    <source>
        <dbReference type="ARBA" id="ARBA00022801"/>
    </source>
</evidence>
<keyword evidence="15" id="KW-1185">Reference proteome</keyword>
<dbReference type="InParanoid" id="H1XX21"/>
<dbReference type="NCBIfam" id="TIGR02578">
    <property type="entry name" value="cas_TM1811_Csm1"/>
    <property type="match status" value="1"/>
</dbReference>
<evidence type="ECO:0000256" key="6">
    <source>
        <dbReference type="ARBA" id="ARBA00022759"/>
    </source>
</evidence>
<evidence type="ECO:0000256" key="10">
    <source>
        <dbReference type="ARBA" id="ARBA00023118"/>
    </source>
</evidence>
<dbReference type="CDD" id="cd09680">
    <property type="entry name" value="Cas10_III"/>
    <property type="match status" value="1"/>
</dbReference>
<dbReference type="GO" id="GO:0051607">
    <property type="term" value="P:defense response to virus"/>
    <property type="evidence" value="ECO:0007669"/>
    <property type="project" value="UniProtKB-KW"/>
</dbReference>
<keyword evidence="5" id="KW-0547">Nucleotide-binding</keyword>
<evidence type="ECO:0000313" key="15">
    <source>
        <dbReference type="Proteomes" id="UP000004671"/>
    </source>
</evidence>
<dbReference type="GO" id="GO:0005524">
    <property type="term" value="F:ATP binding"/>
    <property type="evidence" value="ECO:0007669"/>
    <property type="project" value="UniProtKB-KW"/>
</dbReference>
<evidence type="ECO:0000313" key="16">
    <source>
        <dbReference type="Proteomes" id="UP000183868"/>
    </source>
</evidence>
<evidence type="ECO:0000256" key="5">
    <source>
        <dbReference type="ARBA" id="ARBA00022741"/>
    </source>
</evidence>
<dbReference type="Gene3D" id="3.30.70.270">
    <property type="match status" value="1"/>
</dbReference>
<keyword evidence="6" id="KW-0255">Endonuclease</keyword>
<dbReference type="PANTHER" id="PTHR36528">
    <property type="entry name" value="CRISPR SYSTEM SINGLE-STRAND-SPECIFIC DEOXYRIBONUCLEASE CAS10/CSM1 (SUBTYPE III-A)"/>
    <property type="match status" value="1"/>
</dbReference>
<dbReference type="EMBL" id="CM001402">
    <property type="protein sequence ID" value="EHO39708.1"/>
    <property type="molecule type" value="Genomic_DNA"/>
</dbReference>
<evidence type="ECO:0000256" key="1">
    <source>
        <dbReference type="ARBA" id="ARBA00005700"/>
    </source>
</evidence>
<accession>H1XX21</accession>
<dbReference type="PANTHER" id="PTHR36528:SF1">
    <property type="entry name" value="CRISPR SYSTEM SINGLE-STRAND-SPECIFIC DEOXYRIBONUCLEASE CAS10_CSM1 (SUBTYPE III-A)"/>
    <property type="match status" value="1"/>
</dbReference>
<proteinExistence type="inferred from homology"/>
<sequence>MVKDIVLAGLLHDVGKFAERGSPQEFSFSDAEAARFQWAHAAATEKFLRTRIQWDGSRQPPWFNYAAMHHKPSDSSPMEWMIAEADRLSSGMERASYAADEREGGTQKFKTPLKPVTEFVALEDDGQAIEGRYYLPLRALQPDEANAFPREAPESLDLRDDYQALFRQFDAEFEKLLRHDIDQKIDTLYFLLQKFWWAVPSTTRKRDFPDVSLFEHAKTTAALASCLYVFHKADNTLNDVEKIKNRAQKKFLLFSGDLGGIQNFIYQISSKGAYSLLKGRSFYIQILSDLAAEHFAEALGLTRVNIIYSSGGKFYLLLPNTPQTIETITGVSQAVNEDLFDKFSGAIHLRSAFTELSGDDLMLKNGRLWQKWEAVNRGLQRQAQQPFITLLKNRQKYKDYFGPGKGDLKTCDACHGEAEERELKTINNAQLCPVCVELLKKGEQLKKARYLVLTREKKAGSKFDLFLGKRIYLHQKLDTEWLQKLKSGDQIFQFNDTCYDALFENEWFKNRLPKERLGAADLARFQLGFKHYGGTRKLDATFDEIAGRGQTGFEKLGVLRMDVDNLGMIFSRGLRHYRVKSAEGEGNGHFYSLARLTTLSGQLSLFFSGYLNQLIADEEAARCAIVYAGGDDLFIVGAWDVVMEKALEIRKKFAAFTCYNPAFTMSGGLTITGGKFPIYKSAEYAGQAEETAKKFSVHGLSKNAFTAFGLPLSWNEWFELENLKEQILQNIQKADGRYDRALVNHLWRIVEEYQKRYLELQRQSFNAAQIKNLARHERWLWRMVYDLTRFKERNRSLSPLIDELMRLLAGDEREKAGARPFIELLPTLTQWVDYLTR</sequence>
<reference evidence="13 16" key="2">
    <citation type="submission" date="2016-11" db="EMBL/GenBank/DDBJ databases">
        <title>Genomic analysis of Caldithrix abyssi and proposal of a novel bacterial phylum Caldithrichaeota.</title>
        <authorList>
            <person name="Kublanov I."/>
            <person name="Sigalova O."/>
            <person name="Gavrilov S."/>
            <person name="Lebedinsky A."/>
            <person name="Ivanova N."/>
            <person name="Daum C."/>
            <person name="Reddy T."/>
            <person name="Klenk H.P."/>
            <person name="Goker M."/>
            <person name="Reva O."/>
            <person name="Miroshnichenko M."/>
            <person name="Kyprides N."/>
            <person name="Woyke T."/>
            <person name="Gelfand M."/>
        </authorList>
    </citation>
    <scope>NUCLEOTIDE SEQUENCE [LARGE SCALE GENOMIC DNA]</scope>
    <source>
        <strain evidence="13 16">LF13</strain>
    </source>
</reference>
<evidence type="ECO:0000256" key="2">
    <source>
        <dbReference type="ARBA" id="ARBA00014333"/>
    </source>
</evidence>
<dbReference type="Proteomes" id="UP000004671">
    <property type="component" value="Chromosome"/>
</dbReference>
<organism evidence="14 15">
    <name type="scientific">Caldithrix abyssi DSM 13497</name>
    <dbReference type="NCBI Taxonomy" id="880073"/>
    <lineage>
        <taxon>Bacteria</taxon>
        <taxon>Pseudomonadati</taxon>
        <taxon>Calditrichota</taxon>
        <taxon>Calditrichia</taxon>
        <taxon>Calditrichales</taxon>
        <taxon>Calditrichaceae</taxon>
        <taxon>Caldithrix</taxon>
    </lineage>
</organism>
<name>H1XX21_CALAY</name>
<dbReference type="PaxDb" id="880073-Calab_0054"/>
<dbReference type="STRING" id="880073.Cabys_2833"/>
<feature type="domain" description="GGDEF" evidence="12">
    <location>
        <begin position="554"/>
        <end position="710"/>
    </location>
</feature>
<evidence type="ECO:0000256" key="8">
    <source>
        <dbReference type="ARBA" id="ARBA00022839"/>
    </source>
</evidence>
<dbReference type="InterPro" id="IPR041062">
    <property type="entry name" value="Csm1_B"/>
</dbReference>
<evidence type="ECO:0000256" key="3">
    <source>
        <dbReference type="ARBA" id="ARBA00022679"/>
    </source>
</evidence>
<gene>
    <name evidence="13" type="ORF">Cabys_2833</name>
    <name evidence="14" type="ORF">Calab_0054</name>
</gene>
<dbReference type="KEGG" id="caby:Cabys_2833"/>
<dbReference type="InterPro" id="IPR013408">
    <property type="entry name" value="Cas10/Csm1"/>
</dbReference>
<dbReference type="InterPro" id="IPR052117">
    <property type="entry name" value="Cas10/Csm1_subtype-III-A"/>
</dbReference>
<keyword evidence="7" id="KW-0378">Hydrolase</keyword>
<dbReference type="Gene3D" id="1.10.3210.10">
    <property type="entry name" value="Hypothetical protein af1432"/>
    <property type="match status" value="1"/>
</dbReference>
<dbReference type="Pfam" id="PF18211">
    <property type="entry name" value="Csm1_B"/>
    <property type="match status" value="1"/>
</dbReference>
<evidence type="ECO:0000259" key="12">
    <source>
        <dbReference type="PROSITE" id="PS50887"/>
    </source>
</evidence>
<dbReference type="HOGENOM" id="CLU_017487_0_0_0"/>
<dbReference type="Pfam" id="PF22335">
    <property type="entry name" value="Cas10-Cmr2_palm2"/>
    <property type="match status" value="1"/>
</dbReference>
<protein>
    <recommendedName>
        <fullName evidence="2">CRISPR system single-strand-specific deoxyribonuclease Cas10/Csm1 (subtype III-A)</fullName>
    </recommendedName>
    <alternativeName>
        <fullName evidence="11">Cyclic oligoadenylate synthase</fullName>
    </alternativeName>
</protein>
<keyword evidence="9" id="KW-0067">ATP-binding</keyword>
<dbReference type="InterPro" id="IPR043128">
    <property type="entry name" value="Rev_trsase/Diguanyl_cyclase"/>
</dbReference>
<keyword evidence="3" id="KW-0808">Transferase</keyword>
<evidence type="ECO:0000313" key="13">
    <source>
        <dbReference type="EMBL" id="APF19581.1"/>
    </source>
</evidence>
<comment type="similarity">
    <text evidence="1">Belongs to the CRISPR-associated Cas10/Csm1 family.</text>
</comment>
<dbReference type="GO" id="GO:0016740">
    <property type="term" value="F:transferase activity"/>
    <property type="evidence" value="ECO:0007669"/>
    <property type="project" value="UniProtKB-KW"/>
</dbReference>
<evidence type="ECO:0000256" key="9">
    <source>
        <dbReference type="ARBA" id="ARBA00022840"/>
    </source>
</evidence>
<dbReference type="OrthoDB" id="9768769at2"/>
<keyword evidence="8" id="KW-0269">Exonuclease</keyword>
<reference evidence="14 15" key="1">
    <citation type="submission" date="2011-09" db="EMBL/GenBank/DDBJ databases">
        <title>The permanent draft genome of Caldithrix abyssi DSM 13497.</title>
        <authorList>
            <consortium name="US DOE Joint Genome Institute (JGI-PGF)"/>
            <person name="Lucas S."/>
            <person name="Han J."/>
            <person name="Lapidus A."/>
            <person name="Bruce D."/>
            <person name="Goodwin L."/>
            <person name="Pitluck S."/>
            <person name="Peters L."/>
            <person name="Kyrpides N."/>
            <person name="Mavromatis K."/>
            <person name="Ivanova N."/>
            <person name="Mikhailova N."/>
            <person name="Chertkov O."/>
            <person name="Detter J.C."/>
            <person name="Tapia R."/>
            <person name="Han C."/>
            <person name="Land M."/>
            <person name="Hauser L."/>
            <person name="Markowitz V."/>
            <person name="Cheng J.-F."/>
            <person name="Hugenholtz P."/>
            <person name="Woyke T."/>
            <person name="Wu D."/>
            <person name="Spring S."/>
            <person name="Brambilla E."/>
            <person name="Klenk H.-P."/>
            <person name="Eisen J.A."/>
        </authorList>
    </citation>
    <scope>NUCLEOTIDE SEQUENCE [LARGE SCALE GENOMIC DNA]</scope>
    <source>
        <strain evidence="14 15">DSM 13497</strain>
    </source>
</reference>
<dbReference type="InterPro" id="IPR054767">
    <property type="entry name" value="Cas10-Cmr2_palm2"/>
</dbReference>
<keyword evidence="10" id="KW-0051">Antiviral defense</keyword>
<dbReference type="Proteomes" id="UP000183868">
    <property type="component" value="Chromosome"/>
</dbReference>
<evidence type="ECO:0000313" key="14">
    <source>
        <dbReference type="EMBL" id="EHO39708.1"/>
    </source>
</evidence>
<dbReference type="eggNOG" id="COG1353">
    <property type="taxonomic scope" value="Bacteria"/>
</dbReference>
<dbReference type="RefSeq" id="WP_006926571.1">
    <property type="nucleotide sequence ID" value="NZ_CM001402.1"/>
</dbReference>
<dbReference type="GO" id="GO:0004519">
    <property type="term" value="F:endonuclease activity"/>
    <property type="evidence" value="ECO:0007669"/>
    <property type="project" value="UniProtKB-KW"/>
</dbReference>
<evidence type="ECO:0000256" key="4">
    <source>
        <dbReference type="ARBA" id="ARBA00022722"/>
    </source>
</evidence>
<dbReference type="PROSITE" id="PS50887">
    <property type="entry name" value="GGDEF"/>
    <property type="match status" value="1"/>
</dbReference>
<dbReference type="AlphaFoldDB" id="H1XX21"/>
<dbReference type="EMBL" id="CP018099">
    <property type="protein sequence ID" value="APF19581.1"/>
    <property type="molecule type" value="Genomic_DNA"/>
</dbReference>
<evidence type="ECO:0000256" key="11">
    <source>
        <dbReference type="ARBA" id="ARBA00032922"/>
    </source>
</evidence>